<protein>
    <recommendedName>
        <fullName evidence="6">3-hydroxyacyl-CoA dehydrogenase NAD binding domain-containing protein</fullName>
    </recommendedName>
</protein>
<comment type="caution">
    <text evidence="7">The sequence shown here is derived from an EMBL/GenBank/DDBJ whole genome shotgun (WGS) entry which is preliminary data.</text>
</comment>
<proteinExistence type="inferred from homology"/>
<dbReference type="PIRSF" id="PIRSF000105">
    <property type="entry name" value="HCDH"/>
    <property type="match status" value="1"/>
</dbReference>
<gene>
    <name evidence="7" type="ORF">PBS001_LOCUS3258</name>
</gene>
<organism evidence="7 8">
    <name type="scientific">Peronospora belbahrii</name>
    <dbReference type="NCBI Taxonomy" id="622444"/>
    <lineage>
        <taxon>Eukaryota</taxon>
        <taxon>Sar</taxon>
        <taxon>Stramenopiles</taxon>
        <taxon>Oomycota</taxon>
        <taxon>Peronosporomycetes</taxon>
        <taxon>Peronosporales</taxon>
        <taxon>Peronosporaceae</taxon>
        <taxon>Peronospora</taxon>
    </lineage>
</organism>
<accession>A0ABN8CTY7</accession>
<dbReference type="PANTHER" id="PTHR43561">
    <property type="match status" value="1"/>
</dbReference>
<feature type="domain" description="3-hydroxyacyl-CoA dehydrogenase NAD binding" evidence="6">
    <location>
        <begin position="20"/>
        <end position="199"/>
    </location>
</feature>
<dbReference type="InterPro" id="IPR006176">
    <property type="entry name" value="3-OHacyl-CoA_DH_NAD-bd"/>
</dbReference>
<reference evidence="7 8" key="1">
    <citation type="submission" date="2021-11" db="EMBL/GenBank/DDBJ databases">
        <authorList>
            <person name="Islam A."/>
            <person name="Islam S."/>
            <person name="Flora M.S."/>
            <person name="Rahman M."/>
            <person name="Ziaur R.M."/>
            <person name="Epstein J.H."/>
            <person name="Hassan M."/>
            <person name="Klassen M."/>
            <person name="Woodard K."/>
            <person name="Webb A."/>
            <person name="Webby R.J."/>
            <person name="El Zowalaty M.E."/>
        </authorList>
    </citation>
    <scope>NUCLEOTIDE SEQUENCE [LARGE SCALE GENOMIC DNA]</scope>
    <source>
        <strain evidence="7">Pbs1</strain>
    </source>
</reference>
<evidence type="ECO:0000256" key="1">
    <source>
        <dbReference type="ARBA" id="ARBA00005005"/>
    </source>
</evidence>
<keyword evidence="4" id="KW-0520">NAD</keyword>
<dbReference type="EMBL" id="CAKLCB010000179">
    <property type="protein sequence ID" value="CAH0516602.1"/>
    <property type="molecule type" value="Genomic_DNA"/>
</dbReference>
<keyword evidence="8" id="KW-1185">Reference proteome</keyword>
<dbReference type="InterPro" id="IPR013328">
    <property type="entry name" value="6PGD_dom2"/>
</dbReference>
<dbReference type="Proteomes" id="UP001158986">
    <property type="component" value="Unassembled WGS sequence"/>
</dbReference>
<evidence type="ECO:0000256" key="3">
    <source>
        <dbReference type="ARBA" id="ARBA00022832"/>
    </source>
</evidence>
<dbReference type="SUPFAM" id="SSF48179">
    <property type="entry name" value="6-phosphogluconate dehydrogenase C-terminal domain-like"/>
    <property type="match status" value="1"/>
</dbReference>
<dbReference type="Pfam" id="PF02737">
    <property type="entry name" value="3HCDH_N"/>
    <property type="match status" value="1"/>
</dbReference>
<comment type="pathway">
    <text evidence="1">Lipid metabolism; fatty acid beta-oxidation.</text>
</comment>
<keyword evidence="5" id="KW-0443">Lipid metabolism</keyword>
<dbReference type="Gene3D" id="1.10.1040.10">
    <property type="entry name" value="N-(1-d-carboxylethyl)-l-norvaline Dehydrogenase, domain 2"/>
    <property type="match status" value="1"/>
</dbReference>
<dbReference type="InterPro" id="IPR036291">
    <property type="entry name" value="NAD(P)-bd_dom_sf"/>
</dbReference>
<name>A0ABN8CTY7_9STRA</name>
<dbReference type="PANTHER" id="PTHR43561:SF3">
    <property type="entry name" value="HYDROXYACYL-COENZYME A DEHYDROGENASE, MITOCHONDRIAL"/>
    <property type="match status" value="1"/>
</dbReference>
<dbReference type="Gene3D" id="3.40.50.720">
    <property type="entry name" value="NAD(P)-binding Rossmann-like Domain"/>
    <property type="match status" value="1"/>
</dbReference>
<comment type="similarity">
    <text evidence="2">Belongs to the 3-hydroxyacyl-CoA dehydrogenase family.</text>
</comment>
<evidence type="ECO:0000313" key="8">
    <source>
        <dbReference type="Proteomes" id="UP001158986"/>
    </source>
</evidence>
<evidence type="ECO:0000256" key="2">
    <source>
        <dbReference type="ARBA" id="ARBA00009463"/>
    </source>
</evidence>
<evidence type="ECO:0000256" key="5">
    <source>
        <dbReference type="ARBA" id="ARBA00023098"/>
    </source>
</evidence>
<evidence type="ECO:0000256" key="4">
    <source>
        <dbReference type="ARBA" id="ARBA00023027"/>
    </source>
</evidence>
<keyword evidence="3" id="KW-0276">Fatty acid metabolism</keyword>
<dbReference type="InterPro" id="IPR022694">
    <property type="entry name" value="3-OHacyl-CoA_DH"/>
</dbReference>
<dbReference type="InterPro" id="IPR008927">
    <property type="entry name" value="6-PGluconate_DH-like_C_sf"/>
</dbReference>
<sequence>MPSLLIRTMAKSSGDIKIQKVGMVGLGLMGHGIAQTAATAGFDVVALDANSTGLESGMKRIETSLNKLLGRSIKKGTMNQQQADEKATATLARITPTTKLDDLVDCDLVIEAIVENVEVKKAFYANLGKVVKPSAILASNTSSLAISDFAGSSGRASQVVGLHFFNPVQLMKLVEVVRTDATDPEVYQACTQWVQDIAQAIALYERGDATKEDIDVSMQLGAGHPMGPITLADYVGLDTTLFILEGWVRNHPNEPAFFVPNIVRMKVTEGKLGRKTGEGFYKWDGDKRFY</sequence>
<evidence type="ECO:0000259" key="6">
    <source>
        <dbReference type="Pfam" id="PF02737"/>
    </source>
</evidence>
<dbReference type="SUPFAM" id="SSF51735">
    <property type="entry name" value="NAD(P)-binding Rossmann-fold domains"/>
    <property type="match status" value="1"/>
</dbReference>
<dbReference type="InterPro" id="IPR052242">
    <property type="entry name" value="Mito_3-hydroxyacyl-CoA_DH"/>
</dbReference>
<evidence type="ECO:0000313" key="7">
    <source>
        <dbReference type="EMBL" id="CAH0516602.1"/>
    </source>
</evidence>